<keyword evidence="5 6" id="KW-0472">Membrane</keyword>
<name>B6JIP6_AFIC5</name>
<feature type="domain" description="EamA" evidence="7">
    <location>
        <begin position="165"/>
        <end position="299"/>
    </location>
</feature>
<evidence type="ECO:0000256" key="6">
    <source>
        <dbReference type="SAM" id="Phobius"/>
    </source>
</evidence>
<feature type="transmembrane region" description="Helical" evidence="6">
    <location>
        <begin position="168"/>
        <end position="185"/>
    </location>
</feature>
<dbReference type="Proteomes" id="UP000007730">
    <property type="component" value="Chromosome"/>
</dbReference>
<feature type="transmembrane region" description="Helical" evidence="6">
    <location>
        <begin position="110"/>
        <end position="129"/>
    </location>
</feature>
<evidence type="ECO:0000313" key="9">
    <source>
        <dbReference type="Proteomes" id="UP000007730"/>
    </source>
</evidence>
<keyword evidence="9" id="KW-1185">Reference proteome</keyword>
<dbReference type="SUPFAM" id="SSF103481">
    <property type="entry name" value="Multidrug resistance efflux transporter EmrE"/>
    <property type="match status" value="2"/>
</dbReference>
<feature type="transmembrane region" description="Helical" evidence="6">
    <location>
        <begin position="18"/>
        <end position="37"/>
    </location>
</feature>
<dbReference type="eggNOG" id="COG0697">
    <property type="taxonomic scope" value="Bacteria"/>
</dbReference>
<dbReference type="KEGG" id="oca:OCAR_7156"/>
<comment type="subcellular location">
    <subcellularLocation>
        <location evidence="1">Membrane</location>
        <topology evidence="1">Multi-pass membrane protein</topology>
    </subcellularLocation>
</comment>
<dbReference type="InterPro" id="IPR050638">
    <property type="entry name" value="AA-Vitamin_Transporters"/>
</dbReference>
<evidence type="ECO:0000313" key="8">
    <source>
        <dbReference type="EMBL" id="AEI05672.1"/>
    </source>
</evidence>
<evidence type="ECO:0000259" key="7">
    <source>
        <dbReference type="Pfam" id="PF00892"/>
    </source>
</evidence>
<feature type="domain" description="EamA" evidence="7">
    <location>
        <begin position="18"/>
        <end position="150"/>
    </location>
</feature>
<dbReference type="EMBL" id="CP002826">
    <property type="protein sequence ID" value="AEI05672.1"/>
    <property type="molecule type" value="Genomic_DNA"/>
</dbReference>
<reference evidence="8 9" key="1">
    <citation type="journal article" date="2011" name="J. Bacteriol.">
        <title>Complete genome sequences of the chemolithoautotrophic Oligotropha carboxidovorans strains OM4 and OM5.</title>
        <authorList>
            <person name="Volland S."/>
            <person name="Rachinger M."/>
            <person name="Strittmatter A."/>
            <person name="Daniel R."/>
            <person name="Gottschalk G."/>
            <person name="Meyer O."/>
        </authorList>
    </citation>
    <scope>NUCLEOTIDE SEQUENCE [LARGE SCALE GENOMIC DNA]</scope>
    <source>
        <strain evidence="9">ATCC 49405 / DSM 1227 / KCTC 32145 / OM5</strain>
    </source>
</reference>
<dbReference type="InterPro" id="IPR037185">
    <property type="entry name" value="EmrE-like"/>
</dbReference>
<dbReference type="HOGENOM" id="CLU_033863_4_4_5"/>
<feature type="transmembrane region" description="Helical" evidence="6">
    <location>
        <begin position="283"/>
        <end position="300"/>
    </location>
</feature>
<evidence type="ECO:0000256" key="3">
    <source>
        <dbReference type="ARBA" id="ARBA00022692"/>
    </source>
</evidence>
<dbReference type="GO" id="GO:0016020">
    <property type="term" value="C:membrane"/>
    <property type="evidence" value="ECO:0007669"/>
    <property type="project" value="UniProtKB-SubCell"/>
</dbReference>
<feature type="transmembrane region" description="Helical" evidence="6">
    <location>
        <begin position="192"/>
        <end position="213"/>
    </location>
</feature>
<dbReference type="PANTHER" id="PTHR32322:SF2">
    <property type="entry name" value="EAMA DOMAIN-CONTAINING PROTEIN"/>
    <property type="match status" value="1"/>
</dbReference>
<accession>B6JIP6</accession>
<dbReference type="AlphaFoldDB" id="B6JIP6"/>
<sequence>MPPPKTFLSTLGLMQRPYLILCLAMMFWAGNVVIGRHAAGVFPPMALSYLRWLFAFLTILPFAWSDLKADWPIIRRHFGLVLVLSVTGVATFNTLGYWSLQYTTALNGLLLQSSGPLYVALFALVLFNVRLTWGQALGIAISLIGVLTIILQGEFSALLRIEFNKGDIGYTVALFIFGLYSAVAARRPPMKPLALIAASFGIGSLFILPLFILEMWSGRVTPINAHTIPILIYVSIFPSTLSYMFYNRGVELIGANRAAPFLHLIPVFGSVMAIGFLGETLHLYHMVGYALVFAGVVLAARKPKTT</sequence>
<protein>
    <submittedName>
        <fullName evidence="8">Putative transmembrane protein</fullName>
    </submittedName>
</protein>
<organism evidence="8 9">
    <name type="scientific">Afipia carboxidovorans (strain ATCC 49405 / DSM 1227 / KCTC 32145 / OM5)</name>
    <name type="common">Oligotropha carboxidovorans</name>
    <dbReference type="NCBI Taxonomy" id="504832"/>
    <lineage>
        <taxon>Bacteria</taxon>
        <taxon>Pseudomonadati</taxon>
        <taxon>Pseudomonadota</taxon>
        <taxon>Alphaproteobacteria</taxon>
        <taxon>Hyphomicrobiales</taxon>
        <taxon>Nitrobacteraceae</taxon>
        <taxon>Afipia</taxon>
    </lineage>
</organism>
<keyword evidence="3 6" id="KW-0812">Transmembrane</keyword>
<evidence type="ECO:0000256" key="4">
    <source>
        <dbReference type="ARBA" id="ARBA00022989"/>
    </source>
</evidence>
<feature type="transmembrane region" description="Helical" evidence="6">
    <location>
        <begin position="258"/>
        <end position="277"/>
    </location>
</feature>
<dbReference type="PATRIC" id="fig|504832.7.peg.1007"/>
<dbReference type="Pfam" id="PF00892">
    <property type="entry name" value="EamA"/>
    <property type="match status" value="2"/>
</dbReference>
<feature type="transmembrane region" description="Helical" evidence="6">
    <location>
        <begin position="225"/>
        <end position="246"/>
    </location>
</feature>
<evidence type="ECO:0000256" key="5">
    <source>
        <dbReference type="ARBA" id="ARBA00023136"/>
    </source>
</evidence>
<feature type="transmembrane region" description="Helical" evidence="6">
    <location>
        <begin position="49"/>
        <end position="67"/>
    </location>
</feature>
<dbReference type="OrthoDB" id="9806889at2"/>
<dbReference type="InterPro" id="IPR000620">
    <property type="entry name" value="EamA_dom"/>
</dbReference>
<evidence type="ECO:0000256" key="2">
    <source>
        <dbReference type="ARBA" id="ARBA00007362"/>
    </source>
</evidence>
<comment type="similarity">
    <text evidence="2">Belongs to the EamA transporter family.</text>
</comment>
<feature type="transmembrane region" description="Helical" evidence="6">
    <location>
        <begin position="79"/>
        <end position="98"/>
    </location>
</feature>
<evidence type="ECO:0000256" key="1">
    <source>
        <dbReference type="ARBA" id="ARBA00004141"/>
    </source>
</evidence>
<feature type="transmembrane region" description="Helical" evidence="6">
    <location>
        <begin position="136"/>
        <end position="156"/>
    </location>
</feature>
<dbReference type="RefSeq" id="WP_012564286.1">
    <property type="nucleotide sequence ID" value="NC_011386.1"/>
</dbReference>
<keyword evidence="4 6" id="KW-1133">Transmembrane helix</keyword>
<dbReference type="PANTHER" id="PTHR32322">
    <property type="entry name" value="INNER MEMBRANE TRANSPORTER"/>
    <property type="match status" value="1"/>
</dbReference>
<dbReference type="STRING" id="504832.OCA5_c09500"/>
<dbReference type="KEGG" id="ocg:OCA5_c09500"/>
<gene>
    <name evidence="8" type="ordered locus">OCA5_c09500</name>
</gene>
<proteinExistence type="inferred from homology"/>